<dbReference type="Proteomes" id="UP000308430">
    <property type="component" value="Unassembled WGS sequence"/>
</dbReference>
<proteinExistence type="predicted"/>
<accession>A0A4S4AP28</accession>
<dbReference type="RefSeq" id="WP_136350080.1">
    <property type="nucleotide sequence ID" value="NZ_SSOC01000009.1"/>
</dbReference>
<dbReference type="EMBL" id="SSOC01000009">
    <property type="protein sequence ID" value="THF61419.1"/>
    <property type="molecule type" value="Genomic_DNA"/>
</dbReference>
<dbReference type="AlphaFoldDB" id="A0A4S4AP28"/>
<sequence>MTASIDYSGDDYPRTGCRIGIDVQADGYRMTVFALDGRVLESYAKAASARAIGRMVEEWCAGFAPRLKASLDVSPSHPPGDHPI</sequence>
<evidence type="ECO:0000313" key="2">
    <source>
        <dbReference type="Proteomes" id="UP000308430"/>
    </source>
</evidence>
<gene>
    <name evidence="1" type="ORF">E6C76_20270</name>
</gene>
<evidence type="ECO:0000313" key="1">
    <source>
        <dbReference type="EMBL" id="THF61419.1"/>
    </source>
</evidence>
<organism evidence="1 2">
    <name type="scientific">Pseudothauera nasutitermitis</name>
    <dbReference type="NCBI Taxonomy" id="2565930"/>
    <lineage>
        <taxon>Bacteria</taxon>
        <taxon>Pseudomonadati</taxon>
        <taxon>Pseudomonadota</taxon>
        <taxon>Betaproteobacteria</taxon>
        <taxon>Rhodocyclales</taxon>
        <taxon>Zoogloeaceae</taxon>
        <taxon>Pseudothauera</taxon>
    </lineage>
</organism>
<keyword evidence="2" id="KW-1185">Reference proteome</keyword>
<protein>
    <submittedName>
        <fullName evidence="1">Uncharacterized protein</fullName>
    </submittedName>
</protein>
<reference evidence="1 2" key="1">
    <citation type="submission" date="2019-04" db="EMBL/GenBank/DDBJ databases">
        <title>Azoarcus nasutitermitis sp. nov. isolated from termite nest.</title>
        <authorList>
            <person name="Lin S.-Y."/>
            <person name="Hameed A."/>
            <person name="Hsu Y.-H."/>
            <person name="Young C.-C."/>
        </authorList>
    </citation>
    <scope>NUCLEOTIDE SEQUENCE [LARGE SCALE GENOMIC DNA]</scope>
    <source>
        <strain evidence="1 2">CC-YHH838</strain>
    </source>
</reference>
<comment type="caution">
    <text evidence="1">The sequence shown here is derived from an EMBL/GenBank/DDBJ whole genome shotgun (WGS) entry which is preliminary data.</text>
</comment>
<dbReference type="OrthoDB" id="676810at28216"/>
<name>A0A4S4AP28_9RHOO</name>